<dbReference type="InterPro" id="IPR004963">
    <property type="entry name" value="PAE/NOTUM"/>
</dbReference>
<comment type="subcellular location">
    <subcellularLocation>
        <location evidence="2 5">Secreted</location>
        <location evidence="2 5">Cell wall</location>
    </subcellularLocation>
</comment>
<keyword evidence="5" id="KW-0378">Hydrolase</keyword>
<comment type="function">
    <text evidence="1 5">Hydrolyzes acetyl esters in homogalacturonan regions of pectin. In type I primary cell wall, galacturonic acid residues of pectin can be acetylated at the O-2 and O-3 positions. Decreasing the degree of acetylation of pectin gels in vitro alters their physical properties.</text>
</comment>
<dbReference type="PANTHER" id="PTHR21562">
    <property type="entry name" value="NOTUM-RELATED"/>
    <property type="match status" value="1"/>
</dbReference>
<gene>
    <name evidence="6" type="ORF">CYMTET_20161</name>
</gene>
<dbReference type="Proteomes" id="UP001190700">
    <property type="component" value="Unassembled WGS sequence"/>
</dbReference>
<keyword evidence="4 5" id="KW-0134">Cell wall</keyword>
<keyword evidence="5" id="KW-0961">Cell wall biogenesis/degradation</keyword>
<accession>A0AAE0G4N0</accession>
<evidence type="ECO:0000256" key="2">
    <source>
        <dbReference type="ARBA" id="ARBA00004191"/>
    </source>
</evidence>
<evidence type="ECO:0000256" key="3">
    <source>
        <dbReference type="ARBA" id="ARBA00005784"/>
    </source>
</evidence>
<dbReference type="GO" id="GO:0071555">
    <property type="term" value="P:cell wall organization"/>
    <property type="evidence" value="ECO:0007669"/>
    <property type="project" value="UniProtKB-KW"/>
</dbReference>
<dbReference type="GO" id="GO:0016787">
    <property type="term" value="F:hydrolase activity"/>
    <property type="evidence" value="ECO:0007669"/>
    <property type="project" value="UniProtKB-KW"/>
</dbReference>
<name>A0AAE0G4N0_9CHLO</name>
<dbReference type="EC" id="3.1.1.-" evidence="5"/>
<reference evidence="6 7" key="1">
    <citation type="journal article" date="2015" name="Genome Biol. Evol.">
        <title>Comparative Genomics of a Bacterivorous Green Alga Reveals Evolutionary Causalities and Consequences of Phago-Mixotrophic Mode of Nutrition.</title>
        <authorList>
            <person name="Burns J.A."/>
            <person name="Paasch A."/>
            <person name="Narechania A."/>
            <person name="Kim E."/>
        </authorList>
    </citation>
    <scope>NUCLEOTIDE SEQUENCE [LARGE SCALE GENOMIC DNA]</scope>
    <source>
        <strain evidence="6 7">PLY_AMNH</strain>
    </source>
</reference>
<evidence type="ECO:0000256" key="4">
    <source>
        <dbReference type="ARBA" id="ARBA00022512"/>
    </source>
</evidence>
<comment type="caution">
    <text evidence="6">The sequence shown here is derived from an EMBL/GenBank/DDBJ whole genome shotgun (WGS) entry which is preliminary data.</text>
</comment>
<evidence type="ECO:0000256" key="1">
    <source>
        <dbReference type="ARBA" id="ARBA00003534"/>
    </source>
</evidence>
<evidence type="ECO:0000313" key="7">
    <source>
        <dbReference type="Proteomes" id="UP001190700"/>
    </source>
</evidence>
<dbReference type="AlphaFoldDB" id="A0AAE0G4N0"/>
<dbReference type="EMBL" id="LGRX02009707">
    <property type="protein sequence ID" value="KAK3271496.1"/>
    <property type="molecule type" value="Genomic_DNA"/>
</dbReference>
<organism evidence="6 7">
    <name type="scientific">Cymbomonas tetramitiformis</name>
    <dbReference type="NCBI Taxonomy" id="36881"/>
    <lineage>
        <taxon>Eukaryota</taxon>
        <taxon>Viridiplantae</taxon>
        <taxon>Chlorophyta</taxon>
        <taxon>Pyramimonadophyceae</taxon>
        <taxon>Pyramimonadales</taxon>
        <taxon>Pyramimonadaceae</taxon>
        <taxon>Cymbomonas</taxon>
    </lineage>
</organism>
<sequence>MAQGLEGVSGLFILRSEAQCLNRTRTKMGSSNCWPSTIPTPGILSADPLTNPHLTDWNIVFVGYCDGGSFSGHLENSITIEGTELFFRGRAVLRAVLESLLPQGLSAATDFILTGCSAGAVAAVLNCDPVQQLLHSLNVPVATRMRCMADAGFFLNSPDIHGRPKVSEDFQKVTQLHNISLSEECKQHPERQQDDCFFVQHALPFVKTPTFLVNSNTDSWSLKNVLFGNPHPRFIKKAAQKQYIAARLAVTSFEQEALSHFSNAFRIAMQQAIKPRIEALNSAKEKSKRHGTFSNACLTHCQTLTSTMWQRVRDRSGKYNIPYAFWQWYNESLDLLPTRTFTDIFDECTYPRCNSHCGN</sequence>
<dbReference type="Pfam" id="PF03283">
    <property type="entry name" value="PAE"/>
    <property type="match status" value="1"/>
</dbReference>
<protein>
    <recommendedName>
        <fullName evidence="5">Pectin acetylesterase</fullName>
        <ecNumber evidence="5">3.1.1.-</ecNumber>
    </recommendedName>
</protein>
<comment type="similarity">
    <text evidence="3 5">Belongs to the pectinacetylesterase family.</text>
</comment>
<evidence type="ECO:0000313" key="6">
    <source>
        <dbReference type="EMBL" id="KAK3271496.1"/>
    </source>
</evidence>
<proteinExistence type="inferred from homology"/>
<keyword evidence="7" id="KW-1185">Reference proteome</keyword>
<evidence type="ECO:0000256" key="5">
    <source>
        <dbReference type="RuleBase" id="RU363114"/>
    </source>
</evidence>
<keyword evidence="5" id="KW-0964">Secreted</keyword>